<evidence type="ECO:0000256" key="3">
    <source>
        <dbReference type="ARBA" id="ARBA00006288"/>
    </source>
</evidence>
<evidence type="ECO:0000259" key="11">
    <source>
        <dbReference type="Pfam" id="PF01756"/>
    </source>
</evidence>
<dbReference type="FunFam" id="1.20.140.10:FF:000010">
    <property type="entry name" value="Acyl-coenzyme A oxidase"/>
    <property type="match status" value="1"/>
</dbReference>
<dbReference type="EMBL" id="FQZG01000020">
    <property type="protein sequence ID" value="SHI93131.1"/>
    <property type="molecule type" value="Genomic_DNA"/>
</dbReference>
<dbReference type="OrthoDB" id="1144545at2"/>
<evidence type="ECO:0000256" key="7">
    <source>
        <dbReference type="ARBA" id="ARBA00022832"/>
    </source>
</evidence>
<organism evidence="15 16">
    <name type="scientific">Tessaracoccus bendigoensis DSM 12906</name>
    <dbReference type="NCBI Taxonomy" id="1123357"/>
    <lineage>
        <taxon>Bacteria</taxon>
        <taxon>Bacillati</taxon>
        <taxon>Actinomycetota</taxon>
        <taxon>Actinomycetes</taxon>
        <taxon>Propionibacteriales</taxon>
        <taxon>Propionibacteriaceae</taxon>
        <taxon>Tessaracoccus</taxon>
    </lineage>
</organism>
<dbReference type="Pfam" id="PF22924">
    <property type="entry name" value="ACOX_C_alpha1"/>
    <property type="match status" value="1"/>
</dbReference>
<accession>A0A1M6F626</accession>
<dbReference type="STRING" id="1123357.SAMN02745244_01356"/>
<keyword evidence="10" id="KW-0576">Peroxisome</keyword>
<keyword evidence="16" id="KW-1185">Reference proteome</keyword>
<proteinExistence type="inferred from homology"/>
<dbReference type="Pfam" id="PF02770">
    <property type="entry name" value="Acyl-CoA_dh_M"/>
    <property type="match status" value="1"/>
</dbReference>
<dbReference type="Gene3D" id="1.10.540.10">
    <property type="entry name" value="Acyl-CoA dehydrogenase/oxidase, N-terminal domain"/>
    <property type="match status" value="1"/>
</dbReference>
<feature type="domain" description="Acyl-CoA oxidase C-terminal" evidence="11">
    <location>
        <begin position="496"/>
        <end position="624"/>
    </location>
</feature>
<evidence type="ECO:0000256" key="1">
    <source>
        <dbReference type="ARBA" id="ARBA00001974"/>
    </source>
</evidence>
<dbReference type="InterPro" id="IPR013786">
    <property type="entry name" value="AcylCoA_DH/ox_N"/>
</dbReference>
<keyword evidence="8" id="KW-0560">Oxidoreductase</keyword>
<keyword evidence="7" id="KW-0276">Fatty acid metabolism</keyword>
<evidence type="ECO:0000259" key="14">
    <source>
        <dbReference type="Pfam" id="PF22924"/>
    </source>
</evidence>
<evidence type="ECO:0000256" key="4">
    <source>
        <dbReference type="ARBA" id="ARBA00012870"/>
    </source>
</evidence>
<dbReference type="FunFam" id="1.20.140.10:FF:000007">
    <property type="entry name" value="Acyl-coenzyme A oxidase"/>
    <property type="match status" value="1"/>
</dbReference>
<feature type="domain" description="Acyl-CoA oxidase C-alpha1" evidence="14">
    <location>
        <begin position="277"/>
        <end position="436"/>
    </location>
</feature>
<dbReference type="GO" id="GO:0055088">
    <property type="term" value="P:lipid homeostasis"/>
    <property type="evidence" value="ECO:0007669"/>
    <property type="project" value="TreeGrafter"/>
</dbReference>
<feature type="domain" description="Acyl-CoA dehydrogenase/oxidase N-terminal" evidence="13">
    <location>
        <begin position="41"/>
        <end position="127"/>
    </location>
</feature>
<keyword evidence="9" id="KW-0443">Lipid metabolism</keyword>
<evidence type="ECO:0000256" key="9">
    <source>
        <dbReference type="ARBA" id="ARBA00023098"/>
    </source>
</evidence>
<evidence type="ECO:0000259" key="12">
    <source>
        <dbReference type="Pfam" id="PF02770"/>
    </source>
</evidence>
<dbReference type="GO" id="GO:0071949">
    <property type="term" value="F:FAD binding"/>
    <property type="evidence" value="ECO:0007669"/>
    <property type="project" value="InterPro"/>
</dbReference>
<dbReference type="GO" id="GO:0005504">
    <property type="term" value="F:fatty acid binding"/>
    <property type="evidence" value="ECO:0007669"/>
    <property type="project" value="TreeGrafter"/>
</dbReference>
<reference evidence="15 16" key="1">
    <citation type="submission" date="2016-11" db="EMBL/GenBank/DDBJ databases">
        <authorList>
            <person name="Jaros S."/>
            <person name="Januszkiewicz K."/>
            <person name="Wedrychowicz H."/>
        </authorList>
    </citation>
    <scope>NUCLEOTIDE SEQUENCE [LARGE SCALE GENOMIC DNA]</scope>
    <source>
        <strain evidence="15 16">DSM 12906</strain>
    </source>
</reference>
<evidence type="ECO:0000256" key="8">
    <source>
        <dbReference type="ARBA" id="ARBA00023002"/>
    </source>
</evidence>
<gene>
    <name evidence="15" type="ORF">SAMN02745244_01356</name>
</gene>
<dbReference type="InterPro" id="IPR036250">
    <property type="entry name" value="AcylCo_DH-like_C"/>
</dbReference>
<comment type="cofactor">
    <cofactor evidence="1">
        <name>FAD</name>
        <dbReference type="ChEBI" id="CHEBI:57692"/>
    </cofactor>
</comment>
<dbReference type="SUPFAM" id="SSF56645">
    <property type="entry name" value="Acyl-CoA dehydrogenase NM domain-like"/>
    <property type="match status" value="1"/>
</dbReference>
<dbReference type="AlphaFoldDB" id="A0A1M6F626"/>
<evidence type="ECO:0000313" key="16">
    <source>
        <dbReference type="Proteomes" id="UP000184512"/>
    </source>
</evidence>
<dbReference type="InterPro" id="IPR006091">
    <property type="entry name" value="Acyl-CoA_Oxase/DH_mid-dom"/>
</dbReference>
<dbReference type="Pfam" id="PF01756">
    <property type="entry name" value="ACOX"/>
    <property type="match status" value="1"/>
</dbReference>
<dbReference type="EC" id="1.3.3.6" evidence="4"/>
<feature type="domain" description="Acyl-CoA oxidase/dehydrogenase middle" evidence="12">
    <location>
        <begin position="132"/>
        <end position="241"/>
    </location>
</feature>
<dbReference type="GO" id="GO:0003997">
    <property type="term" value="F:acyl-CoA oxidase activity"/>
    <property type="evidence" value="ECO:0007669"/>
    <property type="project" value="UniProtKB-EC"/>
</dbReference>
<dbReference type="PANTHER" id="PTHR10909">
    <property type="entry name" value="ELECTRON TRANSPORT OXIDOREDUCTASE"/>
    <property type="match status" value="1"/>
</dbReference>
<dbReference type="InterPro" id="IPR037069">
    <property type="entry name" value="AcylCoA_DH/ox_N_sf"/>
</dbReference>
<evidence type="ECO:0000259" key="13">
    <source>
        <dbReference type="Pfam" id="PF02771"/>
    </source>
</evidence>
<sequence length="643" mass="70013">MTISPTGEALRKALDGPFHDLKQRWRDEVPAESMIRDTALGMEEARDWTLDHLIPLARSGFATAGFPAAQGGTGNTADSVANFEMMAMGDLSLTIKSGVQHGLFGGAIVNLGTAWHHETFLPGAMSVELPGCFAMTELGHGSDVQSIETSITWDPETSEFVVHSPSPSATKAYIGNAARDGRMAAVFGQLWVNGEHQGIHVALVPIRDETGHPLPGVTTGDHGHKGGLLGIDNGTLSFEHVRVPREMLLDRFGGVNEAGEYESPIKSKNARFFTMLGTLVRGRICVGGGASSATRKALTISVNYANRRRQFRQPGLGEEIRLLDYLTHQRRLLPNVATAYAFGFAQNQLALELQRVTDAGGADAHAARALETFAAGMKAAQTRWANDTIQECREACGGAGYMSDNAITLLRQDADIFATFEGDNTVLLQLVAKALLLNYKTSWGEMDMRGTAQKTARLIGGTVLERTTARSLIDRLVASANRKPESQKLRARGWQIQMFEFRESHVVEGLAQRMRAASKAEDGFEAVNRCQPHMLEAARAHIDRVVLEDFVEAIDGCADDYIKALLVKVCDLYALSTIEANRAWYLEHEAFDPRRSKSITATVDELCGELRPRSKELVEGLGVPEAWMRHPRTAVPPLAGAAG</sequence>
<dbReference type="SUPFAM" id="SSF47203">
    <property type="entry name" value="Acyl-CoA dehydrogenase C-terminal domain-like"/>
    <property type="match status" value="2"/>
</dbReference>
<keyword evidence="6" id="KW-0274">FAD</keyword>
<name>A0A1M6F626_9ACTN</name>
<dbReference type="InterPro" id="IPR002655">
    <property type="entry name" value="Acyl-CoA_oxidase_C"/>
</dbReference>
<protein>
    <recommendedName>
        <fullName evidence="4">acyl-CoA oxidase</fullName>
        <ecNumber evidence="4">1.3.3.6</ecNumber>
    </recommendedName>
</protein>
<keyword evidence="5" id="KW-0285">Flavoprotein</keyword>
<dbReference type="InterPro" id="IPR046373">
    <property type="entry name" value="Acyl-CoA_Oxase/DH_mid-dom_sf"/>
</dbReference>
<comment type="similarity">
    <text evidence="3">Belongs to the acyl-CoA oxidase family.</text>
</comment>
<dbReference type="Gene3D" id="2.40.110.10">
    <property type="entry name" value="Butyryl-CoA Dehydrogenase, subunit A, domain 2"/>
    <property type="match status" value="1"/>
</dbReference>
<dbReference type="Gene3D" id="1.20.140.10">
    <property type="entry name" value="Butyryl-CoA Dehydrogenase, subunit A, domain 3"/>
    <property type="match status" value="2"/>
</dbReference>
<dbReference type="PIRSF" id="PIRSF000168">
    <property type="entry name" value="Acyl-CoA_oxidase"/>
    <property type="match status" value="1"/>
</dbReference>
<dbReference type="FunFam" id="2.40.110.10:FF:000005">
    <property type="entry name" value="Acyl-coenzyme A oxidase"/>
    <property type="match status" value="1"/>
</dbReference>
<comment type="subcellular location">
    <subcellularLocation>
        <location evidence="2">Peroxisome</location>
    </subcellularLocation>
</comment>
<evidence type="ECO:0000313" key="15">
    <source>
        <dbReference type="EMBL" id="SHI93131.1"/>
    </source>
</evidence>
<evidence type="ECO:0000256" key="2">
    <source>
        <dbReference type="ARBA" id="ARBA00004275"/>
    </source>
</evidence>
<evidence type="ECO:0000256" key="10">
    <source>
        <dbReference type="ARBA" id="ARBA00023140"/>
    </source>
</evidence>
<dbReference type="Proteomes" id="UP000184512">
    <property type="component" value="Unassembled WGS sequence"/>
</dbReference>
<dbReference type="InterPro" id="IPR012258">
    <property type="entry name" value="Acyl-CoA_oxidase"/>
</dbReference>
<dbReference type="InterPro" id="IPR009100">
    <property type="entry name" value="AcylCoA_DH/oxidase_NM_dom_sf"/>
</dbReference>
<evidence type="ECO:0000256" key="5">
    <source>
        <dbReference type="ARBA" id="ARBA00022630"/>
    </source>
</evidence>
<dbReference type="RefSeq" id="WP_073186782.1">
    <property type="nucleotide sequence ID" value="NZ_FQZG01000020.1"/>
</dbReference>
<dbReference type="InterPro" id="IPR055060">
    <property type="entry name" value="ACOX_C_alpha1"/>
</dbReference>
<dbReference type="GO" id="GO:0033540">
    <property type="term" value="P:fatty acid beta-oxidation using acyl-CoA oxidase"/>
    <property type="evidence" value="ECO:0007669"/>
    <property type="project" value="TreeGrafter"/>
</dbReference>
<dbReference type="Pfam" id="PF02771">
    <property type="entry name" value="Acyl-CoA_dh_N"/>
    <property type="match status" value="1"/>
</dbReference>
<evidence type="ECO:0000256" key="6">
    <source>
        <dbReference type="ARBA" id="ARBA00022827"/>
    </source>
</evidence>